<proteinExistence type="predicted"/>
<keyword evidence="2" id="KW-1185">Reference proteome</keyword>
<accession>A0AAV1YZ71</accession>
<sequence>IAFVNLSVPFSSAFLTKKRFDFLSFLPPLRFLSCRTRLSECSNSLK</sequence>
<reference evidence="1 2" key="1">
    <citation type="submission" date="2024-04" db="EMBL/GenBank/DDBJ databases">
        <authorList>
            <person name="Rising A."/>
            <person name="Reimegard J."/>
            <person name="Sonavane S."/>
            <person name="Akerstrom W."/>
            <person name="Nylinder S."/>
            <person name="Hedman E."/>
            <person name="Kallberg Y."/>
        </authorList>
    </citation>
    <scope>NUCLEOTIDE SEQUENCE [LARGE SCALE GENOMIC DNA]</scope>
</reference>
<dbReference type="Proteomes" id="UP001497382">
    <property type="component" value="Unassembled WGS sequence"/>
</dbReference>
<evidence type="ECO:0000313" key="1">
    <source>
        <dbReference type="EMBL" id="CAL1264477.1"/>
    </source>
</evidence>
<gene>
    <name evidence="1" type="ORF">LARSCL_LOCUS2055</name>
</gene>
<name>A0AAV1YZ71_9ARAC</name>
<dbReference type="EMBL" id="CAXIEN010000013">
    <property type="protein sequence ID" value="CAL1264477.1"/>
    <property type="molecule type" value="Genomic_DNA"/>
</dbReference>
<comment type="caution">
    <text evidence="1">The sequence shown here is derived from an EMBL/GenBank/DDBJ whole genome shotgun (WGS) entry which is preliminary data.</text>
</comment>
<organism evidence="1 2">
    <name type="scientific">Larinioides sclopetarius</name>
    <dbReference type="NCBI Taxonomy" id="280406"/>
    <lineage>
        <taxon>Eukaryota</taxon>
        <taxon>Metazoa</taxon>
        <taxon>Ecdysozoa</taxon>
        <taxon>Arthropoda</taxon>
        <taxon>Chelicerata</taxon>
        <taxon>Arachnida</taxon>
        <taxon>Araneae</taxon>
        <taxon>Araneomorphae</taxon>
        <taxon>Entelegynae</taxon>
        <taxon>Araneoidea</taxon>
        <taxon>Araneidae</taxon>
        <taxon>Larinioides</taxon>
    </lineage>
</organism>
<protein>
    <submittedName>
        <fullName evidence="1">Uncharacterized protein</fullName>
    </submittedName>
</protein>
<dbReference type="AlphaFoldDB" id="A0AAV1YZ71"/>
<feature type="non-terminal residue" evidence="1">
    <location>
        <position position="1"/>
    </location>
</feature>
<evidence type="ECO:0000313" key="2">
    <source>
        <dbReference type="Proteomes" id="UP001497382"/>
    </source>
</evidence>